<feature type="compositionally biased region" description="Basic and acidic residues" evidence="1">
    <location>
        <begin position="1"/>
        <end position="12"/>
    </location>
</feature>
<feature type="compositionally biased region" description="Basic and acidic residues" evidence="1">
    <location>
        <begin position="70"/>
        <end position="85"/>
    </location>
</feature>
<sequence>MENNEPKGKEGLPETVPLPATPAPIRTEYSTLLDEVEPKNKPINTNIYTEPPGRTEESYDAQKGAAAEYGIERGEEEREEPIEKEKTTPIIPSSIAHKFEVPSIKNIWHKYLVLRILVYILAAFSSIPVLTLLGWSVVTATIVIGIAGIGIAIAESCALGCGSCVCFPVVSVLMFVAFFGALLGGLGYCGYYIFVGMLALAGLSQGKNVRGGERATWLSQLGFERKMKDE</sequence>
<evidence type="ECO:0000256" key="2">
    <source>
        <dbReference type="SAM" id="Phobius"/>
    </source>
</evidence>
<evidence type="ECO:0000313" key="3">
    <source>
        <dbReference type="EMBL" id="CAG8508207.1"/>
    </source>
</evidence>
<keyword evidence="2" id="KW-0812">Transmembrane</keyword>
<feature type="region of interest" description="Disordered" evidence="1">
    <location>
        <begin position="40"/>
        <end position="85"/>
    </location>
</feature>
<dbReference type="OrthoDB" id="10599257at2759"/>
<dbReference type="Proteomes" id="UP000789831">
    <property type="component" value="Unassembled WGS sequence"/>
</dbReference>
<evidence type="ECO:0000313" key="4">
    <source>
        <dbReference type="Proteomes" id="UP000789831"/>
    </source>
</evidence>
<reference evidence="3" key="1">
    <citation type="submission" date="2021-06" db="EMBL/GenBank/DDBJ databases">
        <authorList>
            <person name="Kallberg Y."/>
            <person name="Tangrot J."/>
            <person name="Rosling A."/>
        </authorList>
    </citation>
    <scope>NUCLEOTIDE SEQUENCE</scope>
    <source>
        <strain evidence="3">MT106</strain>
    </source>
</reference>
<evidence type="ECO:0000256" key="1">
    <source>
        <dbReference type="SAM" id="MobiDB-lite"/>
    </source>
</evidence>
<dbReference type="AlphaFoldDB" id="A0A9N8ZV49"/>
<feature type="transmembrane region" description="Helical" evidence="2">
    <location>
        <begin position="112"/>
        <end position="129"/>
    </location>
</feature>
<name>A0A9N8ZV49_9GLOM</name>
<dbReference type="EMBL" id="CAJVPL010000543">
    <property type="protein sequence ID" value="CAG8508207.1"/>
    <property type="molecule type" value="Genomic_DNA"/>
</dbReference>
<keyword evidence="4" id="KW-1185">Reference proteome</keyword>
<keyword evidence="2" id="KW-1133">Transmembrane helix</keyword>
<comment type="caution">
    <text evidence="3">The sequence shown here is derived from an EMBL/GenBank/DDBJ whole genome shotgun (WGS) entry which is preliminary data.</text>
</comment>
<organism evidence="3 4">
    <name type="scientific">Ambispora gerdemannii</name>
    <dbReference type="NCBI Taxonomy" id="144530"/>
    <lineage>
        <taxon>Eukaryota</taxon>
        <taxon>Fungi</taxon>
        <taxon>Fungi incertae sedis</taxon>
        <taxon>Mucoromycota</taxon>
        <taxon>Glomeromycotina</taxon>
        <taxon>Glomeromycetes</taxon>
        <taxon>Archaeosporales</taxon>
        <taxon>Ambisporaceae</taxon>
        <taxon>Ambispora</taxon>
    </lineage>
</organism>
<accession>A0A9N8ZV49</accession>
<feature type="transmembrane region" description="Helical" evidence="2">
    <location>
        <begin position="135"/>
        <end position="154"/>
    </location>
</feature>
<proteinExistence type="predicted"/>
<keyword evidence="2" id="KW-0472">Membrane</keyword>
<protein>
    <submittedName>
        <fullName evidence="3">1380_t:CDS:1</fullName>
    </submittedName>
</protein>
<gene>
    <name evidence="3" type="ORF">AGERDE_LOCUS4603</name>
</gene>
<feature type="region of interest" description="Disordered" evidence="1">
    <location>
        <begin position="1"/>
        <end position="23"/>
    </location>
</feature>